<protein>
    <submittedName>
        <fullName evidence="1">Uncharacterized protein</fullName>
    </submittedName>
</protein>
<keyword evidence="2" id="KW-1185">Reference proteome</keyword>
<accession>A0A067RLQ7</accession>
<proteinExistence type="predicted"/>
<name>A0A067RLQ7_ZOONE</name>
<reference evidence="1 2" key="1">
    <citation type="journal article" date="2014" name="Nat. Commun.">
        <title>Molecular traces of alternative social organization in a termite genome.</title>
        <authorList>
            <person name="Terrapon N."/>
            <person name="Li C."/>
            <person name="Robertson H.M."/>
            <person name="Ji L."/>
            <person name="Meng X."/>
            <person name="Booth W."/>
            <person name="Chen Z."/>
            <person name="Childers C.P."/>
            <person name="Glastad K.M."/>
            <person name="Gokhale K."/>
            <person name="Gowin J."/>
            <person name="Gronenberg W."/>
            <person name="Hermansen R.A."/>
            <person name="Hu H."/>
            <person name="Hunt B.G."/>
            <person name="Huylmans A.K."/>
            <person name="Khalil S.M."/>
            <person name="Mitchell R.D."/>
            <person name="Munoz-Torres M.C."/>
            <person name="Mustard J.A."/>
            <person name="Pan H."/>
            <person name="Reese J.T."/>
            <person name="Scharf M.E."/>
            <person name="Sun F."/>
            <person name="Vogel H."/>
            <person name="Xiao J."/>
            <person name="Yang W."/>
            <person name="Yang Z."/>
            <person name="Yang Z."/>
            <person name="Zhou J."/>
            <person name="Zhu J."/>
            <person name="Brent C.S."/>
            <person name="Elsik C.G."/>
            <person name="Goodisman M.A."/>
            <person name="Liberles D.A."/>
            <person name="Roe R.M."/>
            <person name="Vargo E.L."/>
            <person name="Vilcinskas A."/>
            <person name="Wang J."/>
            <person name="Bornberg-Bauer E."/>
            <person name="Korb J."/>
            <person name="Zhang G."/>
            <person name="Liebig J."/>
        </authorList>
    </citation>
    <scope>NUCLEOTIDE SEQUENCE [LARGE SCALE GENOMIC DNA]</scope>
    <source>
        <tissue evidence="1">Whole organism</tissue>
    </source>
</reference>
<dbReference type="InParanoid" id="A0A067RLQ7"/>
<evidence type="ECO:0000313" key="1">
    <source>
        <dbReference type="EMBL" id="KDR23973.1"/>
    </source>
</evidence>
<dbReference type="EMBL" id="KK852432">
    <property type="protein sequence ID" value="KDR23973.1"/>
    <property type="molecule type" value="Genomic_DNA"/>
</dbReference>
<sequence length="43" mass="4837">MVDDINAIQRLSAVFEDCFLLKTLQFAAVYNCILIFPAQSNAE</sequence>
<evidence type="ECO:0000313" key="2">
    <source>
        <dbReference type="Proteomes" id="UP000027135"/>
    </source>
</evidence>
<gene>
    <name evidence="1" type="ORF">L798_07909</name>
</gene>
<dbReference type="AlphaFoldDB" id="A0A067RLQ7"/>
<dbReference type="Proteomes" id="UP000027135">
    <property type="component" value="Unassembled WGS sequence"/>
</dbReference>
<organism evidence="1 2">
    <name type="scientific">Zootermopsis nevadensis</name>
    <name type="common">Dampwood termite</name>
    <dbReference type="NCBI Taxonomy" id="136037"/>
    <lineage>
        <taxon>Eukaryota</taxon>
        <taxon>Metazoa</taxon>
        <taxon>Ecdysozoa</taxon>
        <taxon>Arthropoda</taxon>
        <taxon>Hexapoda</taxon>
        <taxon>Insecta</taxon>
        <taxon>Pterygota</taxon>
        <taxon>Neoptera</taxon>
        <taxon>Polyneoptera</taxon>
        <taxon>Dictyoptera</taxon>
        <taxon>Blattodea</taxon>
        <taxon>Blattoidea</taxon>
        <taxon>Termitoidae</taxon>
        <taxon>Termopsidae</taxon>
        <taxon>Zootermopsis</taxon>
    </lineage>
</organism>